<protein>
    <submittedName>
        <fullName evidence="1">Uncharacterized protein</fullName>
    </submittedName>
</protein>
<dbReference type="Pfam" id="PF09855">
    <property type="entry name" value="Zn_ribbon_13"/>
    <property type="match status" value="1"/>
</dbReference>
<dbReference type="Proteomes" id="UP001321582">
    <property type="component" value="Chromosome"/>
</dbReference>
<accession>A0AAU9DM62</accession>
<dbReference type="KEGG" id="haby:HLVA_16560"/>
<proteinExistence type="predicted"/>
<dbReference type="InterPro" id="IPR018652">
    <property type="entry name" value="DUF2082_NA-bd_Znr"/>
</dbReference>
<gene>
    <name evidence="1" type="ORF">HLVA_16560</name>
</gene>
<evidence type="ECO:0000313" key="1">
    <source>
        <dbReference type="EMBL" id="BDU51087.1"/>
    </source>
</evidence>
<dbReference type="RefSeq" id="WP_372339412.1">
    <property type="nucleotide sequence ID" value="NZ_AP027059.1"/>
</dbReference>
<keyword evidence="2" id="KW-1185">Reference proteome</keyword>
<dbReference type="EMBL" id="AP027059">
    <property type="protein sequence ID" value="BDU51087.1"/>
    <property type="molecule type" value="Genomic_DNA"/>
</dbReference>
<name>A0AAU9DM62_9FUSO</name>
<evidence type="ECO:0000313" key="2">
    <source>
        <dbReference type="Proteomes" id="UP001321582"/>
    </source>
</evidence>
<sequence>MNLSCIKCGSNNYKLKKVIIPEKTKNIVGVEMGTYYYKICLDCGFVEVYSEKVLEKNAELVFEY</sequence>
<dbReference type="AlphaFoldDB" id="A0AAU9DM62"/>
<organism evidence="1 2">
    <name type="scientific">Haliovirga abyssi</name>
    <dbReference type="NCBI Taxonomy" id="2996794"/>
    <lineage>
        <taxon>Bacteria</taxon>
        <taxon>Fusobacteriati</taxon>
        <taxon>Fusobacteriota</taxon>
        <taxon>Fusobacteriia</taxon>
        <taxon>Fusobacteriales</taxon>
        <taxon>Haliovirgaceae</taxon>
        <taxon>Haliovirga</taxon>
    </lineage>
</organism>
<reference evidence="1 2" key="1">
    <citation type="submission" date="2022-11" db="EMBL/GenBank/DDBJ databases">
        <title>Haliovirga abyssi gen. nov., sp. nov., a mesophilic fermentative bacterium isolated from the Iheya North hydrothermal field and the proposal of Haliovirgaceae fam. nov.</title>
        <authorList>
            <person name="Miyazaki U."/>
            <person name="Tame A."/>
            <person name="Miyazaki J."/>
            <person name="Takai K."/>
            <person name="Sawayama S."/>
            <person name="Kitajima M."/>
            <person name="Okamoto A."/>
            <person name="Nakagawa S."/>
        </authorList>
    </citation>
    <scope>NUCLEOTIDE SEQUENCE [LARGE SCALE GENOMIC DNA]</scope>
    <source>
        <strain evidence="1 2">IC12</strain>
    </source>
</reference>